<name>A0A316Z744_9BASI</name>
<dbReference type="PROSITE" id="PS50235">
    <property type="entry name" value="USP_3"/>
    <property type="match status" value="1"/>
</dbReference>
<dbReference type="InterPro" id="IPR050164">
    <property type="entry name" value="Peptidase_C19"/>
</dbReference>
<comment type="catalytic activity">
    <reaction evidence="1 7">
        <text>Thiol-dependent hydrolysis of ester, thioester, amide, peptide and isopeptide bonds formed by the C-terminal Gly of ubiquitin (a 76-residue protein attached to proteins as an intracellular targeting signal).</text>
        <dbReference type="EC" id="3.4.19.12"/>
    </reaction>
</comment>
<dbReference type="InterPro" id="IPR001394">
    <property type="entry name" value="Peptidase_C19_UCH"/>
</dbReference>
<dbReference type="GO" id="GO:0016579">
    <property type="term" value="P:protein deubiquitination"/>
    <property type="evidence" value="ECO:0007669"/>
    <property type="project" value="InterPro"/>
</dbReference>
<dbReference type="Proteomes" id="UP000245946">
    <property type="component" value="Unassembled WGS sequence"/>
</dbReference>
<keyword evidence="6 7" id="KW-0788">Thiol protease</keyword>
<dbReference type="EC" id="3.4.19.12" evidence="7"/>
<dbReference type="Pfam" id="PF00443">
    <property type="entry name" value="UCH"/>
    <property type="match status" value="1"/>
</dbReference>
<evidence type="ECO:0000313" key="11">
    <source>
        <dbReference type="Proteomes" id="UP000245946"/>
    </source>
</evidence>
<keyword evidence="5 7" id="KW-0378">Hydrolase</keyword>
<evidence type="ECO:0000256" key="7">
    <source>
        <dbReference type="RuleBase" id="RU366025"/>
    </source>
</evidence>
<accession>A0A316Z744</accession>
<dbReference type="GO" id="GO:0004843">
    <property type="term" value="F:cysteine-type deubiquitinase activity"/>
    <property type="evidence" value="ECO:0007669"/>
    <property type="project" value="UniProtKB-UniRule"/>
</dbReference>
<organism evidence="10 11">
    <name type="scientific">Tilletiopsis washingtonensis</name>
    <dbReference type="NCBI Taxonomy" id="58919"/>
    <lineage>
        <taxon>Eukaryota</taxon>
        <taxon>Fungi</taxon>
        <taxon>Dikarya</taxon>
        <taxon>Basidiomycota</taxon>
        <taxon>Ustilaginomycotina</taxon>
        <taxon>Exobasidiomycetes</taxon>
        <taxon>Entylomatales</taxon>
        <taxon>Entylomatales incertae sedis</taxon>
        <taxon>Tilletiopsis</taxon>
    </lineage>
</organism>
<dbReference type="InterPro" id="IPR028889">
    <property type="entry name" value="USP"/>
</dbReference>
<dbReference type="EMBL" id="KZ819298">
    <property type="protein sequence ID" value="PWN96772.1"/>
    <property type="molecule type" value="Genomic_DNA"/>
</dbReference>
<proteinExistence type="inferred from homology"/>
<sequence>MFSFFSRSAAPAAAPSSRAGEHHPGLRNTGNTCYLNSVLQSLASLPGLERFLLQLEADAEAEDVGTAVRDGLAEVLGALNSPLDRRTALLPSLLTRALSNHSSAVHSLVGAHAQQDAHELFVLLLDALESDARAVAAESEARRHAQRGLLALTAAEVGKGADSRASPSLMDGVPSANALPFRGLIAQRTACATCGYVEAIRHQEVDELSLSVSESRAAAGVGYGGISLEQCLQVWGALERIEWGCWRCSLVAEHERLRSDVARLEGELASAAPSTSASGKKATKATQRRRRLLREESTALALVTDALKSNAHEGDLSLPPTLKVPRVYSRCATKQVLLARPPPLLAIHLNRSDYSASSFGARKSSTPVGFGEWLDVAPFSTHGKLDVDPCRPLAPAQATRQKGLRHWYRLQSIVVHYGAHAFGHYVAYRRLPAAASQPHAADNWARISDDSVQRTSLREVLAQQDSVVLLFYARGDTLGDLVHDTSHVSVSSSTAGRKSAPASNGHSFAHASGAADDTQTRAQRSPSEESAYTPRVVHSWNSAAFLPAAGLQGLSGADVPTPGEDATMPRDAASSSLNGSVTPAPGERSQTRVRSSNGANGCQADANAAAHQQSANEPPLTSNLAGAKKVLVNGVSRAAKDVQEQSVGPD</sequence>
<dbReference type="Gene3D" id="3.90.70.10">
    <property type="entry name" value="Cysteine proteinases"/>
    <property type="match status" value="1"/>
</dbReference>
<evidence type="ECO:0000256" key="2">
    <source>
        <dbReference type="ARBA" id="ARBA00009085"/>
    </source>
</evidence>
<dbReference type="STRING" id="58919.A0A316Z744"/>
<evidence type="ECO:0000256" key="4">
    <source>
        <dbReference type="ARBA" id="ARBA00022786"/>
    </source>
</evidence>
<dbReference type="GO" id="GO:0006508">
    <property type="term" value="P:proteolysis"/>
    <property type="evidence" value="ECO:0007669"/>
    <property type="project" value="UniProtKB-KW"/>
</dbReference>
<feature type="compositionally biased region" description="Low complexity" evidence="8">
    <location>
        <begin position="599"/>
        <end position="616"/>
    </location>
</feature>
<dbReference type="PANTHER" id="PTHR24006">
    <property type="entry name" value="UBIQUITIN CARBOXYL-TERMINAL HYDROLASE"/>
    <property type="match status" value="1"/>
</dbReference>
<evidence type="ECO:0000256" key="5">
    <source>
        <dbReference type="ARBA" id="ARBA00022801"/>
    </source>
</evidence>
<evidence type="ECO:0000256" key="3">
    <source>
        <dbReference type="ARBA" id="ARBA00022670"/>
    </source>
</evidence>
<dbReference type="AlphaFoldDB" id="A0A316Z744"/>
<dbReference type="GO" id="GO:0005634">
    <property type="term" value="C:nucleus"/>
    <property type="evidence" value="ECO:0007669"/>
    <property type="project" value="TreeGrafter"/>
</dbReference>
<evidence type="ECO:0000313" key="10">
    <source>
        <dbReference type="EMBL" id="PWN96772.1"/>
    </source>
</evidence>
<dbReference type="OrthoDB" id="2020758at2759"/>
<evidence type="ECO:0000256" key="1">
    <source>
        <dbReference type="ARBA" id="ARBA00000707"/>
    </source>
</evidence>
<feature type="region of interest" description="Disordered" evidence="8">
    <location>
        <begin position="555"/>
        <end position="622"/>
    </location>
</feature>
<keyword evidence="3 7" id="KW-0645">Protease</keyword>
<reference evidence="10 11" key="1">
    <citation type="journal article" date="2018" name="Mol. Biol. Evol.">
        <title>Broad Genomic Sampling Reveals a Smut Pathogenic Ancestry of the Fungal Clade Ustilaginomycotina.</title>
        <authorList>
            <person name="Kijpornyongpan T."/>
            <person name="Mondo S.J."/>
            <person name="Barry K."/>
            <person name="Sandor L."/>
            <person name="Lee J."/>
            <person name="Lipzen A."/>
            <person name="Pangilinan J."/>
            <person name="LaButti K."/>
            <person name="Hainaut M."/>
            <person name="Henrissat B."/>
            <person name="Grigoriev I.V."/>
            <person name="Spatafora J.W."/>
            <person name="Aime M.C."/>
        </authorList>
    </citation>
    <scope>NUCLEOTIDE SEQUENCE [LARGE SCALE GENOMIC DNA]</scope>
    <source>
        <strain evidence="10 11">MCA 4186</strain>
    </source>
</reference>
<protein>
    <recommendedName>
        <fullName evidence="7">Ubiquitin carboxyl-terminal hydrolase</fullName>
        <ecNumber evidence="7">3.4.19.12</ecNumber>
    </recommendedName>
</protein>
<dbReference type="GO" id="GO:0005829">
    <property type="term" value="C:cytosol"/>
    <property type="evidence" value="ECO:0007669"/>
    <property type="project" value="TreeGrafter"/>
</dbReference>
<dbReference type="InterPro" id="IPR018200">
    <property type="entry name" value="USP_CS"/>
</dbReference>
<dbReference type="PROSITE" id="PS00972">
    <property type="entry name" value="USP_1"/>
    <property type="match status" value="1"/>
</dbReference>
<feature type="region of interest" description="Disordered" evidence="8">
    <location>
        <begin position="491"/>
        <end position="534"/>
    </location>
</feature>
<evidence type="ECO:0000256" key="6">
    <source>
        <dbReference type="ARBA" id="ARBA00022807"/>
    </source>
</evidence>
<evidence type="ECO:0000259" key="9">
    <source>
        <dbReference type="PROSITE" id="PS50235"/>
    </source>
</evidence>
<comment type="similarity">
    <text evidence="2 7">Belongs to the peptidase C19 family.</text>
</comment>
<keyword evidence="4 7" id="KW-0833">Ubl conjugation pathway</keyword>
<feature type="compositionally biased region" description="Polar residues" evidence="8">
    <location>
        <begin position="520"/>
        <end position="530"/>
    </location>
</feature>
<gene>
    <name evidence="10" type="ORF">FA09DRAFT_340120</name>
</gene>
<feature type="domain" description="USP" evidence="9">
    <location>
        <begin position="24"/>
        <end position="475"/>
    </location>
</feature>
<dbReference type="PROSITE" id="PS00973">
    <property type="entry name" value="USP_2"/>
    <property type="match status" value="1"/>
</dbReference>
<keyword evidence="11" id="KW-1185">Reference proteome</keyword>
<dbReference type="GeneID" id="37271832"/>
<dbReference type="PANTHER" id="PTHR24006:SF888">
    <property type="entry name" value="UBIQUITIN CARBOXYL-TERMINAL HYDROLASE 30"/>
    <property type="match status" value="1"/>
</dbReference>
<dbReference type="RefSeq" id="XP_025597051.1">
    <property type="nucleotide sequence ID" value="XM_025744288.1"/>
</dbReference>
<evidence type="ECO:0000256" key="8">
    <source>
        <dbReference type="SAM" id="MobiDB-lite"/>
    </source>
</evidence>
<dbReference type="SUPFAM" id="SSF54001">
    <property type="entry name" value="Cysteine proteinases"/>
    <property type="match status" value="1"/>
</dbReference>
<dbReference type="InterPro" id="IPR038765">
    <property type="entry name" value="Papain-like_cys_pep_sf"/>
</dbReference>